<dbReference type="GO" id="GO:0008233">
    <property type="term" value="F:peptidase activity"/>
    <property type="evidence" value="ECO:0007669"/>
    <property type="project" value="UniProtKB-KW"/>
</dbReference>
<keyword evidence="2" id="KW-0645">Protease</keyword>
<feature type="compositionally biased region" description="Basic and acidic residues" evidence="1">
    <location>
        <begin position="152"/>
        <end position="170"/>
    </location>
</feature>
<name>A0A4Q5CBL7_9FIRM</name>
<evidence type="ECO:0000256" key="1">
    <source>
        <dbReference type="SAM" id="MobiDB-lite"/>
    </source>
</evidence>
<accession>A0A4Q5CBL7</accession>
<gene>
    <name evidence="2" type="ORF">EAI93_02510</name>
</gene>
<proteinExistence type="predicted"/>
<reference evidence="2 3" key="1">
    <citation type="journal article" date="2019" name="Science, e1252229">
        <title>Invertible promoters mediate bacterial phase variation, antibiotic resistance, and host adaptation in the gut.</title>
        <authorList>
            <person name="Jiang X."/>
            <person name="Hall A.B."/>
            <person name="Arthur T.D."/>
            <person name="Plichta D.R."/>
            <person name="Covington C.T."/>
            <person name="Poyet M."/>
            <person name="Crothers J."/>
            <person name="Moses P.L."/>
            <person name="Tolonen A.C."/>
            <person name="Vlamakis H."/>
            <person name="Alm E.J."/>
            <person name="Xavier R.J."/>
        </authorList>
    </citation>
    <scope>NUCLEOTIDE SEQUENCE [LARGE SCALE GENOMIC DNA]</scope>
    <source>
        <strain evidence="3">aa_0143</strain>
    </source>
</reference>
<keyword evidence="2" id="KW-0378">Hydrolase</keyword>
<dbReference type="Proteomes" id="UP000292665">
    <property type="component" value="Unassembled WGS sequence"/>
</dbReference>
<protein>
    <submittedName>
        <fullName evidence="2">Caudovirus prohead protease</fullName>
    </submittedName>
</protein>
<dbReference type="AlphaFoldDB" id="A0A4Q5CBL7"/>
<feature type="region of interest" description="Disordered" evidence="1">
    <location>
        <begin position="199"/>
        <end position="236"/>
    </location>
</feature>
<feature type="compositionally biased region" description="Basic and acidic residues" evidence="1">
    <location>
        <begin position="204"/>
        <end position="234"/>
    </location>
</feature>
<comment type="caution">
    <text evidence="2">The sequence shown here is derived from an EMBL/GenBank/DDBJ whole genome shotgun (WGS) entry which is preliminary data.</text>
</comment>
<dbReference type="GO" id="GO:0006508">
    <property type="term" value="P:proteolysis"/>
    <property type="evidence" value="ECO:0007669"/>
    <property type="project" value="UniProtKB-KW"/>
</dbReference>
<feature type="region of interest" description="Disordered" evidence="1">
    <location>
        <begin position="152"/>
        <end position="178"/>
    </location>
</feature>
<dbReference type="RefSeq" id="WP_129794680.1">
    <property type="nucleotide sequence ID" value="NZ_JAKNFB010000005.1"/>
</dbReference>
<evidence type="ECO:0000313" key="2">
    <source>
        <dbReference type="EMBL" id="RYS81731.1"/>
    </source>
</evidence>
<sequence>MEKYDFSGWATRNDLLCVDGRTIKKDAFKNQNGKTVPLVWGHTHSDPNRVLGHAVLENRDEGVYAYCSFNDSESGLAAKKLVKHGDVRSLSICAGQLKQAGANVVHGVIYELSLVLAGANPGAFIDSVMEHGDASEDRMIIGYDENIMIYHSADEKEEKSETQEGKTSEEKTEEDEETVEQIFDTLSEKQKNVIYAMFGQAFGEPDKPEDKNDDSKGGKTEMKHNVFDNEKKNETGGFLAHSAQEDIIKMAKTSQVGTFQTALEIYAEQNGLQHDAVSGGFVQAGEGNVTALFPEYQEVRPGAPELITNDQGWISNVMRKVHKSPISRIRTSQTDIRGIDSLRARGYKKGKEKKQAGNFKLVRRTTDPQTVYVKNALHRDDIVDITDFDYVKYLYDIDRLMLNEELAIAMMLGDGREDGDEGKIDPDKIRPIWTDDDLYTIHADLDVEAAKKELQGTNTGANFGENYILAEAMINAVLYARENYKGTGTPDMYITPHMLNVMLLARDMNGRRIYSSKAELASAFNVGEILTAEQFEGKTRKTDDSKTKKLLAIITNLNDYSLGATKGGEVTHFTQFDIDFNQEKSLLETRCSGALTRVYSAIAIEEDVTDLP</sequence>
<organism evidence="2 3">
    <name type="scientific">[Ruminococcus] torques</name>
    <dbReference type="NCBI Taxonomy" id="33039"/>
    <lineage>
        <taxon>Bacteria</taxon>
        <taxon>Bacillati</taxon>
        <taxon>Bacillota</taxon>
        <taxon>Clostridia</taxon>
        <taxon>Lachnospirales</taxon>
        <taxon>Lachnospiraceae</taxon>
        <taxon>Mediterraneibacter</taxon>
    </lineage>
</organism>
<evidence type="ECO:0000313" key="3">
    <source>
        <dbReference type="Proteomes" id="UP000292665"/>
    </source>
</evidence>
<dbReference type="EMBL" id="RCYR01000002">
    <property type="protein sequence ID" value="RYS81731.1"/>
    <property type="molecule type" value="Genomic_DNA"/>
</dbReference>